<name>A0A117I8X9_MYCCR</name>
<feature type="domain" description="Metallo-beta-lactamase" evidence="5">
    <location>
        <begin position="68"/>
        <end position="256"/>
    </location>
</feature>
<organism evidence="6 7">
    <name type="scientific">Mycolicibacterium canariasense</name>
    <name type="common">Mycobacterium canariasense</name>
    <dbReference type="NCBI Taxonomy" id="228230"/>
    <lineage>
        <taxon>Bacteria</taxon>
        <taxon>Bacillati</taxon>
        <taxon>Actinomycetota</taxon>
        <taxon>Actinomycetes</taxon>
        <taxon>Mycobacteriales</taxon>
        <taxon>Mycobacteriaceae</taxon>
        <taxon>Mycolicibacterium</taxon>
    </lineage>
</organism>
<keyword evidence="2" id="KW-0540">Nuclease</keyword>
<dbReference type="SUPFAM" id="SSF56281">
    <property type="entry name" value="Metallo-hydrolase/oxidoreductase"/>
    <property type="match status" value="1"/>
</dbReference>
<evidence type="ECO:0000256" key="3">
    <source>
        <dbReference type="ARBA" id="ARBA00022759"/>
    </source>
</evidence>
<dbReference type="InterPro" id="IPR044094">
    <property type="entry name" value="AtsA-like_MBL-fold"/>
</dbReference>
<dbReference type="Gene3D" id="3.60.15.10">
    <property type="entry name" value="Ribonuclease Z/Hydroxyacylglutathione hydrolase-like"/>
    <property type="match status" value="1"/>
</dbReference>
<keyword evidence="4" id="KW-0378">Hydrolase</keyword>
<sequence>MALSGGAALGAAALLAGVIVYLNREWLIERAIREQLTEQSGHGFVSDPGLLRVLLCGTGSPELSAAKAQACTLVSVGGRMFVFDAGEGAAKSLADSGVALDEIERVFLTHFHSDHFNGLGALINQGWIWGRSQPLDVMGPAGTVEVVRAINDAYAIDNAFRIANMPELESNRSAAQAHPMEIAVPQNVRSARVYDEGGITIDAHLVVHDPVKPAFGYVIQYQGKKVFVSGDTEVSPLNMPAMQNADLVVHEAYASHLVRRAIPIMREMGMDYDAEVAERTIAYHADTIALAKQAQQAGVKHVVLTHLTPYPDSAIKRYLFTHGMADYYSGTVTVGKDGMVIAV</sequence>
<evidence type="ECO:0000256" key="4">
    <source>
        <dbReference type="ARBA" id="ARBA00022801"/>
    </source>
</evidence>
<evidence type="ECO:0000256" key="2">
    <source>
        <dbReference type="ARBA" id="ARBA00022722"/>
    </source>
</evidence>
<comment type="caution">
    <text evidence="6">The sequence shown here is derived from an EMBL/GenBank/DDBJ whole genome shotgun (WGS) entry which is preliminary data.</text>
</comment>
<dbReference type="GO" id="GO:0042781">
    <property type="term" value="F:3'-tRNA processing endoribonuclease activity"/>
    <property type="evidence" value="ECO:0007669"/>
    <property type="project" value="TreeGrafter"/>
</dbReference>
<dbReference type="EMBL" id="BCSY01000028">
    <property type="protein sequence ID" value="GAS93855.1"/>
    <property type="molecule type" value="Genomic_DNA"/>
</dbReference>
<dbReference type="STRING" id="228230.RMCC_0821"/>
<keyword evidence="3" id="KW-0255">Endonuclease</keyword>
<evidence type="ECO:0000259" key="5">
    <source>
        <dbReference type="SMART" id="SM00849"/>
    </source>
</evidence>
<protein>
    <recommendedName>
        <fullName evidence="5">Metallo-beta-lactamase domain-containing protein</fullName>
    </recommendedName>
</protein>
<gene>
    <name evidence="6" type="ORF">RMCC_0821</name>
</gene>
<reference evidence="7" key="2">
    <citation type="submission" date="2016-02" db="EMBL/GenBank/DDBJ databases">
        <title>Draft genome sequence of five rapidly growing Mycobacterium species.</title>
        <authorList>
            <person name="Katahira K."/>
            <person name="Gotou Y."/>
            <person name="Iida K."/>
            <person name="Ogura Y."/>
            <person name="Hayashi T."/>
        </authorList>
    </citation>
    <scope>NUCLEOTIDE SEQUENCE [LARGE SCALE GENOMIC DNA]</scope>
    <source>
        <strain evidence="7">JCM15298</strain>
    </source>
</reference>
<dbReference type="InterPro" id="IPR001279">
    <property type="entry name" value="Metallo-B-lactamas"/>
</dbReference>
<dbReference type="PANTHER" id="PTHR46018:SF2">
    <property type="entry name" value="ZINC PHOSPHODIESTERASE ELAC PROTEIN 1"/>
    <property type="match status" value="1"/>
</dbReference>
<evidence type="ECO:0000256" key="1">
    <source>
        <dbReference type="ARBA" id="ARBA00022694"/>
    </source>
</evidence>
<evidence type="ECO:0000313" key="6">
    <source>
        <dbReference type="EMBL" id="GAS93855.1"/>
    </source>
</evidence>
<keyword evidence="1" id="KW-0819">tRNA processing</keyword>
<dbReference type="PANTHER" id="PTHR46018">
    <property type="entry name" value="ZINC PHOSPHODIESTERASE ELAC PROTEIN 1"/>
    <property type="match status" value="1"/>
</dbReference>
<dbReference type="Pfam" id="PF12706">
    <property type="entry name" value="Lactamase_B_2"/>
    <property type="match status" value="1"/>
</dbReference>
<dbReference type="InterPro" id="IPR036866">
    <property type="entry name" value="RibonucZ/Hydroxyglut_hydro"/>
</dbReference>
<evidence type="ECO:0000313" key="7">
    <source>
        <dbReference type="Proteomes" id="UP000069443"/>
    </source>
</evidence>
<dbReference type="SMART" id="SM00849">
    <property type="entry name" value="Lactamase_B"/>
    <property type="match status" value="1"/>
</dbReference>
<keyword evidence="7" id="KW-1185">Reference proteome</keyword>
<dbReference type="CDD" id="cd07719">
    <property type="entry name" value="arylsulfatase_AtsA-like_MBL-fold"/>
    <property type="match status" value="1"/>
</dbReference>
<dbReference type="Proteomes" id="UP000069443">
    <property type="component" value="Unassembled WGS sequence"/>
</dbReference>
<proteinExistence type="predicted"/>
<accession>A0A117I8X9</accession>
<dbReference type="AlphaFoldDB" id="A0A117I8X9"/>
<reference evidence="7" key="1">
    <citation type="journal article" date="2016" name="Genome Announc.">
        <title>Draft Genome Sequences of Five Rapidly Growing Mycobacterium Species, M. thermoresistibile, M. fortuitum subsp. acetamidolyticum, M. canariasense, M. brisbanense, and M. novocastrense.</title>
        <authorList>
            <person name="Katahira K."/>
            <person name="Ogura Y."/>
            <person name="Gotoh Y."/>
            <person name="Hayashi T."/>
        </authorList>
    </citation>
    <scope>NUCLEOTIDE SEQUENCE [LARGE SCALE GENOMIC DNA]</scope>
    <source>
        <strain evidence="7">JCM15298</strain>
    </source>
</reference>